<name>A0AAV4WVA9_9ARAC</name>
<evidence type="ECO:0000313" key="1">
    <source>
        <dbReference type="EMBL" id="GIY86228.1"/>
    </source>
</evidence>
<dbReference type="Proteomes" id="UP001054837">
    <property type="component" value="Unassembled WGS sequence"/>
</dbReference>
<protein>
    <submittedName>
        <fullName evidence="1">Uncharacterized protein</fullName>
    </submittedName>
</protein>
<organism evidence="1 2">
    <name type="scientific">Caerostris darwini</name>
    <dbReference type="NCBI Taxonomy" id="1538125"/>
    <lineage>
        <taxon>Eukaryota</taxon>
        <taxon>Metazoa</taxon>
        <taxon>Ecdysozoa</taxon>
        <taxon>Arthropoda</taxon>
        <taxon>Chelicerata</taxon>
        <taxon>Arachnida</taxon>
        <taxon>Araneae</taxon>
        <taxon>Araneomorphae</taxon>
        <taxon>Entelegynae</taxon>
        <taxon>Araneoidea</taxon>
        <taxon>Araneidae</taxon>
        <taxon>Caerostris</taxon>
    </lineage>
</organism>
<dbReference type="EMBL" id="BPLQ01015161">
    <property type="protein sequence ID" value="GIY86228.1"/>
    <property type="molecule type" value="Genomic_DNA"/>
</dbReference>
<accession>A0AAV4WVA9</accession>
<proteinExistence type="predicted"/>
<gene>
    <name evidence="1" type="ORF">CDAR_123571</name>
</gene>
<keyword evidence="2" id="KW-1185">Reference proteome</keyword>
<dbReference type="AlphaFoldDB" id="A0AAV4WVA9"/>
<sequence>MVRRLSTKCSMANNCPFPCEQEILDQACVLLAGQHRATTGHGLFCMDNSAGYCVKFYVPSKDQAISRCTFTHHCWTLSVTLWPHLQTSKQLISSLCQISLQKNLPLRIS</sequence>
<comment type="caution">
    <text evidence="1">The sequence shown here is derived from an EMBL/GenBank/DDBJ whole genome shotgun (WGS) entry which is preliminary data.</text>
</comment>
<evidence type="ECO:0000313" key="2">
    <source>
        <dbReference type="Proteomes" id="UP001054837"/>
    </source>
</evidence>
<reference evidence="1 2" key="1">
    <citation type="submission" date="2021-06" db="EMBL/GenBank/DDBJ databases">
        <title>Caerostris darwini draft genome.</title>
        <authorList>
            <person name="Kono N."/>
            <person name="Arakawa K."/>
        </authorList>
    </citation>
    <scope>NUCLEOTIDE SEQUENCE [LARGE SCALE GENOMIC DNA]</scope>
</reference>